<feature type="transmembrane region" description="Helical" evidence="6">
    <location>
        <begin position="21"/>
        <end position="44"/>
    </location>
</feature>
<comment type="caution">
    <text evidence="8">The sequence shown here is derived from an EMBL/GenBank/DDBJ whole genome shotgun (WGS) entry which is preliminary data.</text>
</comment>
<evidence type="ECO:0000256" key="4">
    <source>
        <dbReference type="ARBA" id="ARBA00022989"/>
    </source>
</evidence>
<gene>
    <name evidence="8" type="ORF">O3P16_02750</name>
</gene>
<organism evidence="8 9">
    <name type="scientific">Polluticaenibacter yanchengensis</name>
    <dbReference type="NCBI Taxonomy" id="3014562"/>
    <lineage>
        <taxon>Bacteria</taxon>
        <taxon>Pseudomonadati</taxon>
        <taxon>Bacteroidota</taxon>
        <taxon>Chitinophagia</taxon>
        <taxon>Chitinophagales</taxon>
        <taxon>Chitinophagaceae</taxon>
        <taxon>Polluticaenibacter</taxon>
    </lineage>
</organism>
<keyword evidence="2" id="KW-1003">Cell membrane</keyword>
<name>A0ABT4UFU8_9BACT</name>
<proteinExistence type="predicted"/>
<evidence type="ECO:0000313" key="9">
    <source>
        <dbReference type="Proteomes" id="UP001210231"/>
    </source>
</evidence>
<evidence type="ECO:0000256" key="1">
    <source>
        <dbReference type="ARBA" id="ARBA00004651"/>
    </source>
</evidence>
<dbReference type="Gene3D" id="3.40.190.10">
    <property type="entry name" value="Periplasmic binding protein-like II"/>
    <property type="match status" value="1"/>
</dbReference>
<keyword evidence="4 6" id="KW-1133">Transmembrane helix</keyword>
<dbReference type="InterPro" id="IPR051449">
    <property type="entry name" value="ABC-2_transporter_component"/>
</dbReference>
<dbReference type="RefSeq" id="WP_407030041.1">
    <property type="nucleotide sequence ID" value="NZ_JAQGEF010000002.1"/>
</dbReference>
<evidence type="ECO:0000256" key="6">
    <source>
        <dbReference type="SAM" id="Phobius"/>
    </source>
</evidence>
<evidence type="ECO:0000256" key="3">
    <source>
        <dbReference type="ARBA" id="ARBA00022692"/>
    </source>
</evidence>
<feature type="transmembrane region" description="Helical" evidence="6">
    <location>
        <begin position="396"/>
        <end position="415"/>
    </location>
</feature>
<feature type="transmembrane region" description="Helical" evidence="6">
    <location>
        <begin position="302"/>
        <end position="327"/>
    </location>
</feature>
<keyword evidence="9" id="KW-1185">Reference proteome</keyword>
<dbReference type="InterPro" id="IPR013525">
    <property type="entry name" value="ABC2_TM"/>
</dbReference>
<evidence type="ECO:0000313" key="8">
    <source>
        <dbReference type="EMBL" id="MDA3613713.1"/>
    </source>
</evidence>
<dbReference type="EMBL" id="JAQGEF010000002">
    <property type="protein sequence ID" value="MDA3613713.1"/>
    <property type="molecule type" value="Genomic_DNA"/>
</dbReference>
<evidence type="ECO:0000256" key="2">
    <source>
        <dbReference type="ARBA" id="ARBA00022475"/>
    </source>
</evidence>
<dbReference type="PANTHER" id="PTHR30294:SF29">
    <property type="entry name" value="MULTIDRUG ABC TRANSPORTER PERMEASE YBHS-RELATED"/>
    <property type="match status" value="1"/>
</dbReference>
<accession>A0ABT4UFU8</accession>
<evidence type="ECO:0000259" key="7">
    <source>
        <dbReference type="Pfam" id="PF12698"/>
    </source>
</evidence>
<comment type="subcellular location">
    <subcellularLocation>
        <location evidence="1">Cell membrane</location>
        <topology evidence="1">Multi-pass membrane protein</topology>
    </subcellularLocation>
</comment>
<protein>
    <submittedName>
        <fullName evidence="8">ABC transporter permease</fullName>
    </submittedName>
</protein>
<feature type="domain" description="ABC-2 type transporter transmembrane" evidence="7">
    <location>
        <begin position="19"/>
        <end position="415"/>
    </location>
</feature>
<dbReference type="Proteomes" id="UP001210231">
    <property type="component" value="Unassembled WGS sequence"/>
</dbReference>
<evidence type="ECO:0000256" key="5">
    <source>
        <dbReference type="ARBA" id="ARBA00023136"/>
    </source>
</evidence>
<feature type="transmembrane region" description="Helical" evidence="6">
    <location>
        <begin position="339"/>
        <end position="358"/>
    </location>
</feature>
<dbReference type="Pfam" id="PF12698">
    <property type="entry name" value="ABC2_membrane_3"/>
    <property type="match status" value="1"/>
</dbReference>
<keyword evidence="3 6" id="KW-0812">Transmembrane</keyword>
<keyword evidence="5 6" id="KW-0472">Membrane</keyword>
<dbReference type="PANTHER" id="PTHR30294">
    <property type="entry name" value="MEMBRANE COMPONENT OF ABC TRANSPORTER YHHJ-RELATED"/>
    <property type="match status" value="1"/>
</dbReference>
<sequence>MSKTWIIIKREYTSRVAKKSFLLSTFLTPILFVGLIFGVVYLTATSSSEEKVAVDNKESYLKEYLVKKRNISYEFVNNADTTLLSKGYTAVLLAPNTGINQTKSYQVYSQKSKGKELTGTIENQINDAINAKMVMDVANLNKAQYDSLVKNAPSSKVENTVFSEAEKAKKGNFETASMIGYVVSFIIYFSLFMYGAAVMRGVMEEKTNRIAEVMVSSVKPFQLMMGKIVGIGAVGLTQFIMWIVLFVGLSTIASNLMPVDPASMQDAAAAMQPGMSAVAAEASQNKAAMILNTVSTSVNWPLIIGCFIFYYIGGYLFYAALFAAVGSAVNEDPQDAQSLMMPITIPIILSMVIMINAIRQPESALAIWGSMIPFSSPIIMMARLPFGSTIVPWWQLGLSMLILILGFIATIWLSAKIYRTGILLYGKKVTLKELAKWAFRKN</sequence>
<dbReference type="SUPFAM" id="SSF53850">
    <property type="entry name" value="Periplasmic binding protein-like II"/>
    <property type="match status" value="1"/>
</dbReference>
<feature type="transmembrane region" description="Helical" evidence="6">
    <location>
        <begin position="228"/>
        <end position="253"/>
    </location>
</feature>
<feature type="transmembrane region" description="Helical" evidence="6">
    <location>
        <begin position="178"/>
        <end position="199"/>
    </location>
</feature>
<reference evidence="8 9" key="1">
    <citation type="submission" date="2022-12" db="EMBL/GenBank/DDBJ databases">
        <title>Chitinophagaceae gen. sp. nov., a new member of the family Chitinophagaceae, isolated from soil in a chemical factory.</title>
        <authorList>
            <person name="Ke Z."/>
        </authorList>
    </citation>
    <scope>NUCLEOTIDE SEQUENCE [LARGE SCALE GENOMIC DNA]</scope>
    <source>
        <strain evidence="8 9">LY-5</strain>
    </source>
</reference>
<feature type="transmembrane region" description="Helical" evidence="6">
    <location>
        <begin position="364"/>
        <end position="384"/>
    </location>
</feature>